<evidence type="ECO:0000313" key="16">
    <source>
        <dbReference type="Proteomes" id="UP001153737"/>
    </source>
</evidence>
<dbReference type="EMBL" id="OU896719">
    <property type="protein sequence ID" value="CAH1119873.1"/>
    <property type="molecule type" value="Genomic_DNA"/>
</dbReference>
<protein>
    <recommendedName>
        <fullName evidence="10">Cilia- and flagella-associated protein 52</fullName>
    </recommendedName>
</protein>
<dbReference type="Pfam" id="PF00400">
    <property type="entry name" value="WD40"/>
    <property type="match status" value="7"/>
</dbReference>
<evidence type="ECO:0000256" key="12">
    <source>
        <dbReference type="ARBA" id="ARBA00047117"/>
    </source>
</evidence>
<dbReference type="Gene3D" id="2.130.10.10">
    <property type="entry name" value="YVTN repeat-like/Quinoprotein amine dehydrogenase"/>
    <property type="match status" value="3"/>
</dbReference>
<feature type="repeat" description="WD" evidence="13">
    <location>
        <begin position="364"/>
        <end position="405"/>
    </location>
</feature>
<accession>A0A9P0GNM1</accession>
<feature type="compositionally biased region" description="Basic and acidic residues" evidence="14">
    <location>
        <begin position="657"/>
        <end position="676"/>
    </location>
</feature>
<dbReference type="OrthoDB" id="6252103at2759"/>
<reference evidence="15" key="1">
    <citation type="submission" date="2022-01" db="EMBL/GenBank/DDBJ databases">
        <authorList>
            <person name="King R."/>
        </authorList>
    </citation>
    <scope>NUCLEOTIDE SEQUENCE</scope>
</reference>
<keyword evidence="7" id="KW-0969">Cilium</keyword>
<evidence type="ECO:0000256" key="5">
    <source>
        <dbReference type="ARBA" id="ARBA00022737"/>
    </source>
</evidence>
<evidence type="ECO:0000313" key="15">
    <source>
        <dbReference type="EMBL" id="CAH1119873.1"/>
    </source>
</evidence>
<feature type="compositionally biased region" description="Low complexity" evidence="14">
    <location>
        <begin position="706"/>
        <end position="731"/>
    </location>
</feature>
<keyword evidence="4 13" id="KW-0853">WD repeat</keyword>
<dbReference type="PROSITE" id="PS50294">
    <property type="entry name" value="WD_REPEATS_REGION"/>
    <property type="match status" value="2"/>
</dbReference>
<dbReference type="InterPro" id="IPR050630">
    <property type="entry name" value="WD_repeat_EMAP"/>
</dbReference>
<evidence type="ECO:0000256" key="9">
    <source>
        <dbReference type="ARBA" id="ARBA00029456"/>
    </source>
</evidence>
<evidence type="ECO:0000256" key="14">
    <source>
        <dbReference type="SAM" id="MobiDB-lite"/>
    </source>
</evidence>
<keyword evidence="8" id="KW-0966">Cell projection</keyword>
<dbReference type="InterPro" id="IPR036322">
    <property type="entry name" value="WD40_repeat_dom_sf"/>
</dbReference>
<keyword evidence="3" id="KW-0963">Cytoplasm</keyword>
<dbReference type="GO" id="GO:0031514">
    <property type="term" value="C:motile cilium"/>
    <property type="evidence" value="ECO:0007669"/>
    <property type="project" value="UniProtKB-SubCell"/>
</dbReference>
<gene>
    <name evidence="15" type="ORF">PHAECO_LOCUS3849</name>
</gene>
<comment type="similarity">
    <text evidence="9">Belongs to the CFAP52 family.</text>
</comment>
<dbReference type="CDD" id="cd00200">
    <property type="entry name" value="WD40"/>
    <property type="match status" value="1"/>
</dbReference>
<sequence length="764" mass="83457">MSENELERDVEELKIKSIIGFDGSTNNGLIVHPNGKHILYPLGNKVAVQEWSTKKQKFLVGHTNIISSIAVSKSGKYVASGQINHIGFKARVILWDFDKREMLSQHEHHKVRVEAVTFSKDDKYVITLGGRDCGSVLVWDIEAQQVLCGSQVARGMQGDVSVIQAMTRRGACFITGGEYHLSVWRICKEARNVRCIDVAMAKLRRTVLCLDTNERDEFCYCGTTTGDILKVRFYFHHDVEILEPVKQPSLVGCWARLTRKKLPRGSVDLYQQGVRAIKLLFNGLLIVGAGDGTVELVEESTPKSAADPTVKLPSIPALRVFKTTNVNGAVTSLQMIDDDTVLAATVNAEIYAIRLDDFNAELIVTCHTSSIYDIAFPNNFSEVFATAGKNDVRVWSTSTAQELLRICVANFNCSSVVFAVDGKAILTGWSDGVIRSFTPLTGRLIYAIPNAHNKGVSALTTTSHGRVLVSGGCEGQVRLWEVSPFRQELICTLKEHKGPVSAIHVNVFDTEAASASTDGTCIIWDLERHCRMQILFAKTLFMCVRYYPTGVQILTGGSDRKLAYWEVLDGSLVRELDGSPSGTINALDISPTGEHFTSGGNDQIVKLWKYQEGVTTHIGVGHAAVVTAVRFSPDGKLIVTCDASGGVFLWECPQQEPKPKETQKPTIEKTIPDGKSPKSTGRNGKEEDIRDLPSVRSSRSDKGVARSCGCDSGRSCESGRSSSGSFCGRESVGSKAEGCVGEMDAGDACSTRSGRSDRSSQQRK</sequence>
<evidence type="ECO:0000256" key="4">
    <source>
        <dbReference type="ARBA" id="ARBA00022574"/>
    </source>
</evidence>
<dbReference type="InterPro" id="IPR019775">
    <property type="entry name" value="WD40_repeat_CS"/>
</dbReference>
<keyword evidence="6" id="KW-0282">Flagellum</keyword>
<keyword evidence="5" id="KW-0677">Repeat</keyword>
<evidence type="ECO:0000256" key="2">
    <source>
        <dbReference type="ARBA" id="ARBA00004496"/>
    </source>
</evidence>
<dbReference type="FunFam" id="2.130.10.10:FF:001320">
    <property type="entry name" value="Predicted protein"/>
    <property type="match status" value="1"/>
</dbReference>
<feature type="region of interest" description="Disordered" evidence="14">
    <location>
        <begin position="652"/>
        <end position="764"/>
    </location>
</feature>
<dbReference type="InterPro" id="IPR015943">
    <property type="entry name" value="WD40/YVTN_repeat-like_dom_sf"/>
</dbReference>
<evidence type="ECO:0000256" key="10">
    <source>
        <dbReference type="ARBA" id="ARBA00029552"/>
    </source>
</evidence>
<name>A0A9P0GNM1_PHACE</name>
<reference evidence="15" key="2">
    <citation type="submission" date="2022-10" db="EMBL/GenBank/DDBJ databases">
        <authorList>
            <consortium name="ENA_rothamsted_submissions"/>
            <consortium name="culmorum"/>
            <person name="King R."/>
        </authorList>
    </citation>
    <scope>NUCLEOTIDE SEQUENCE</scope>
</reference>
<comment type="subunit">
    <text evidence="12">Microtubule inner protein component of sperm flagellar doublet microtubules. Interacts with BRCA2. Interacts with the CCT chaperonin complex. Interacts with HSP70. Interacts with AK8. Interacts with CFAP45. Interacts with DNAI1. Interacts with IQDC.</text>
</comment>
<feature type="repeat" description="WD" evidence="13">
    <location>
        <begin position="449"/>
        <end position="483"/>
    </location>
</feature>
<dbReference type="PANTHER" id="PTHR13720:SF14">
    <property type="entry name" value="CILIA- AND FLAGELLA-ASSOCIATED PROTEIN 52"/>
    <property type="match status" value="1"/>
</dbReference>
<proteinExistence type="inferred from homology"/>
<feature type="repeat" description="WD" evidence="13">
    <location>
        <begin position="493"/>
        <end position="527"/>
    </location>
</feature>
<dbReference type="SMART" id="SM00320">
    <property type="entry name" value="WD40"/>
    <property type="match status" value="10"/>
</dbReference>
<dbReference type="PROSITE" id="PS50082">
    <property type="entry name" value="WD_REPEATS_2"/>
    <property type="match status" value="6"/>
</dbReference>
<organism evidence="15 16">
    <name type="scientific">Phaedon cochleariae</name>
    <name type="common">Mustard beetle</name>
    <dbReference type="NCBI Taxonomy" id="80249"/>
    <lineage>
        <taxon>Eukaryota</taxon>
        <taxon>Metazoa</taxon>
        <taxon>Ecdysozoa</taxon>
        <taxon>Arthropoda</taxon>
        <taxon>Hexapoda</taxon>
        <taxon>Insecta</taxon>
        <taxon>Pterygota</taxon>
        <taxon>Neoptera</taxon>
        <taxon>Endopterygota</taxon>
        <taxon>Coleoptera</taxon>
        <taxon>Polyphaga</taxon>
        <taxon>Cucujiformia</taxon>
        <taxon>Chrysomeloidea</taxon>
        <taxon>Chrysomelidae</taxon>
        <taxon>Chrysomelinae</taxon>
        <taxon>Chrysomelini</taxon>
        <taxon>Phaedon</taxon>
    </lineage>
</organism>
<evidence type="ECO:0000256" key="8">
    <source>
        <dbReference type="ARBA" id="ARBA00023273"/>
    </source>
</evidence>
<evidence type="ECO:0000256" key="13">
    <source>
        <dbReference type="PROSITE-ProRule" id="PRU00221"/>
    </source>
</evidence>
<feature type="repeat" description="WD" evidence="13">
    <location>
        <begin position="544"/>
        <end position="575"/>
    </location>
</feature>
<evidence type="ECO:0000256" key="1">
    <source>
        <dbReference type="ARBA" id="ARBA00004230"/>
    </source>
</evidence>
<dbReference type="GO" id="GO:0005930">
    <property type="term" value="C:axoneme"/>
    <property type="evidence" value="ECO:0007669"/>
    <property type="project" value="UniProtKB-ARBA"/>
</dbReference>
<evidence type="ECO:0000256" key="7">
    <source>
        <dbReference type="ARBA" id="ARBA00023069"/>
    </source>
</evidence>
<evidence type="ECO:0000256" key="3">
    <source>
        <dbReference type="ARBA" id="ARBA00022490"/>
    </source>
</evidence>
<comment type="subcellular location">
    <subcellularLocation>
        <location evidence="1">Cell projection</location>
        <location evidence="1">Cilium</location>
        <location evidence="1">Flagellum</location>
    </subcellularLocation>
    <subcellularLocation>
        <location evidence="2">Cytoplasm</location>
    </subcellularLocation>
</comment>
<feature type="compositionally biased region" description="Basic and acidic residues" evidence="14">
    <location>
        <begin position="754"/>
        <end position="764"/>
    </location>
</feature>
<dbReference type="PROSITE" id="PS00678">
    <property type="entry name" value="WD_REPEATS_1"/>
    <property type="match status" value="1"/>
</dbReference>
<feature type="repeat" description="WD" evidence="13">
    <location>
        <begin position="577"/>
        <end position="618"/>
    </location>
</feature>
<dbReference type="AlphaFoldDB" id="A0A9P0GNM1"/>
<evidence type="ECO:0000256" key="6">
    <source>
        <dbReference type="ARBA" id="ARBA00022846"/>
    </source>
</evidence>
<dbReference type="Proteomes" id="UP001153737">
    <property type="component" value="Chromosome 13"/>
</dbReference>
<dbReference type="FunFam" id="2.130.10.10:FF:000207">
    <property type="entry name" value="Cilia- and flagella-associated protein 52"/>
    <property type="match status" value="1"/>
</dbReference>
<dbReference type="InterPro" id="IPR001680">
    <property type="entry name" value="WD40_rpt"/>
</dbReference>
<dbReference type="PANTHER" id="PTHR13720">
    <property type="entry name" value="WD-40 REPEAT PROTEIN"/>
    <property type="match status" value="1"/>
</dbReference>
<dbReference type="SUPFAM" id="SSF50978">
    <property type="entry name" value="WD40 repeat-like"/>
    <property type="match status" value="2"/>
</dbReference>
<evidence type="ECO:0000256" key="11">
    <source>
        <dbReference type="ARBA" id="ARBA00046056"/>
    </source>
</evidence>
<comment type="function">
    <text evidence="11">Microtubule inner protein (MIP) part of the dynein-decorated doublet microtubules (DMTs) in cilia axoneme. Important for proper ciliary and flagellar beating. May act in cooperation with CFAP45 and axonemal dynein subunit DNAH11. May play a role in cell growth and/or survival.</text>
</comment>
<keyword evidence="16" id="KW-1185">Reference proteome</keyword>
<feature type="compositionally biased region" description="Basic and acidic residues" evidence="14">
    <location>
        <begin position="683"/>
        <end position="704"/>
    </location>
</feature>
<feature type="repeat" description="WD" evidence="13">
    <location>
        <begin position="619"/>
        <end position="651"/>
    </location>
</feature>